<sequence>MSIDKKKLFNKKAVFVTDKTDRNEIFRDVYQELLDLGYVKGDFIQNIIEREDKYPTGISTRPLSHDLPNVAIPHTEGKFVNKQMIVPIALKQPVKFNNMVNPTETLEVKFLFMILNDNPDLHSNILANIMDFLAQTDVEDLNDLFNETDPEQIYDFLETNF</sequence>
<dbReference type="PROSITE" id="PS51094">
    <property type="entry name" value="PTS_EIIA_TYPE_2"/>
    <property type="match status" value="1"/>
</dbReference>
<dbReference type="eggNOG" id="COG1762">
    <property type="taxonomic scope" value="Bacteria"/>
</dbReference>
<dbReference type="Gene3D" id="3.40.930.10">
    <property type="entry name" value="Mannitol-specific EII, Chain A"/>
    <property type="match status" value="1"/>
</dbReference>
<dbReference type="Proteomes" id="UP000009320">
    <property type="component" value="Unassembled WGS sequence"/>
</dbReference>
<keyword evidence="2" id="KW-0670">Pyruvate</keyword>
<dbReference type="CDD" id="cd00211">
    <property type="entry name" value="PTS_IIA_fru"/>
    <property type="match status" value="1"/>
</dbReference>
<accession>I7IVG6</accession>
<feature type="domain" description="PTS EIIA type-2" evidence="1">
    <location>
        <begin position="6"/>
        <end position="160"/>
    </location>
</feature>
<evidence type="ECO:0000259" key="1">
    <source>
        <dbReference type="PROSITE" id="PS51094"/>
    </source>
</evidence>
<gene>
    <name evidence="2" type="ORF">BN55_07565</name>
</gene>
<dbReference type="STRING" id="1423758.FC41_GL000462"/>
<reference evidence="2 3" key="1">
    <citation type="submission" date="2012-06" db="EMBL/GenBank/DDBJ databases">
        <title>Draft Genome Sequence of Lactobacillus hominis Strain CRBIP 24.179T, isolated from human intestine.</title>
        <authorList>
            <person name="Cousin S."/>
            <person name="Ma L."/>
            <person name="Bizet C."/>
            <person name="Loux V."/>
            <person name="Bouchier C."/>
            <person name="Clermont D."/>
            <person name="Creno S."/>
        </authorList>
    </citation>
    <scope>NUCLEOTIDE SEQUENCE [LARGE SCALE GENOMIC DNA]</scope>
    <source>
        <strain evidence="3">CRBIP 24.179T</strain>
    </source>
</reference>
<dbReference type="PANTHER" id="PTHR47738">
    <property type="entry name" value="PTS SYSTEM FRUCTOSE-LIKE EIIA COMPONENT-RELATED"/>
    <property type="match status" value="1"/>
</dbReference>
<dbReference type="InterPro" id="IPR016152">
    <property type="entry name" value="PTrfase/Anion_transptr"/>
</dbReference>
<dbReference type="PATRIC" id="fig|1423758.3.peg.467"/>
<dbReference type="InterPro" id="IPR002178">
    <property type="entry name" value="PTS_EIIA_type-2_dom"/>
</dbReference>
<comment type="caution">
    <text evidence="2">The sequence shown here is derived from an EMBL/GenBank/DDBJ whole genome shotgun (WGS) entry which is preliminary data.</text>
</comment>
<protein>
    <submittedName>
        <fullName evidence="2">Phosphoenolpyruvate-dependent sugar phosphotransferase system EIIA, probable galactitol/fructose specific</fullName>
    </submittedName>
</protein>
<dbReference type="RefSeq" id="WP_008470152.1">
    <property type="nucleotide sequence ID" value="NZ_AYZP01000010.1"/>
</dbReference>
<name>I7IVG6_9LACO</name>
<keyword evidence="2" id="KW-0808">Transferase</keyword>
<organism evidence="2 3">
    <name type="scientific">Lactobacillus hominis DSM 23910 = CRBIP 24.179</name>
    <dbReference type="NCBI Taxonomy" id="1423758"/>
    <lineage>
        <taxon>Bacteria</taxon>
        <taxon>Bacillati</taxon>
        <taxon>Bacillota</taxon>
        <taxon>Bacilli</taxon>
        <taxon>Lactobacillales</taxon>
        <taxon>Lactobacillaceae</taxon>
        <taxon>Lactobacillus</taxon>
    </lineage>
</organism>
<keyword evidence="3" id="KW-1185">Reference proteome</keyword>
<evidence type="ECO:0000313" key="3">
    <source>
        <dbReference type="Proteomes" id="UP000009320"/>
    </source>
</evidence>
<evidence type="ECO:0000313" key="2">
    <source>
        <dbReference type="EMBL" id="CCI81408.1"/>
    </source>
</evidence>
<dbReference type="GeneID" id="82846679"/>
<proteinExistence type="predicted"/>
<dbReference type="Pfam" id="PF00359">
    <property type="entry name" value="PTS_EIIA_2"/>
    <property type="match status" value="1"/>
</dbReference>
<dbReference type="AlphaFoldDB" id="I7IVG6"/>
<dbReference type="GO" id="GO:0016740">
    <property type="term" value="F:transferase activity"/>
    <property type="evidence" value="ECO:0007669"/>
    <property type="project" value="UniProtKB-KW"/>
</dbReference>
<dbReference type="SUPFAM" id="SSF55804">
    <property type="entry name" value="Phoshotransferase/anion transport protein"/>
    <property type="match status" value="1"/>
</dbReference>
<dbReference type="PANTHER" id="PTHR47738:SF3">
    <property type="entry name" value="PHOSPHOTRANSFERASE SYSTEM MANNITOL_FRUCTOSE-SPECIFIC IIA DOMAIN CONTAINING PROTEIN"/>
    <property type="match status" value="1"/>
</dbReference>
<dbReference type="InterPro" id="IPR051541">
    <property type="entry name" value="PTS_SugarTrans_NitroReg"/>
</dbReference>
<dbReference type="EMBL" id="CAKE01000002">
    <property type="protein sequence ID" value="CCI81408.1"/>
    <property type="molecule type" value="Genomic_DNA"/>
</dbReference>